<protein>
    <submittedName>
        <fullName evidence="1">Uncharacterized protein</fullName>
    </submittedName>
</protein>
<name>A0A160VCA8_9ZZZZ</name>
<dbReference type="EMBL" id="FAXA01000248">
    <property type="protein sequence ID" value="CUV05239.1"/>
    <property type="molecule type" value="Genomic_DNA"/>
</dbReference>
<gene>
    <name evidence="1" type="ORF">MGWOODY_Clf2705</name>
</gene>
<proteinExistence type="predicted"/>
<accession>A0A160VCA8</accession>
<sequence>MSIWSTDLDPAFTKKLLKTGFKVEEVKSRARSGKKGGGHYFVWVATRSQITSTGVVAMP</sequence>
<reference evidence="1" key="1">
    <citation type="submission" date="2015-10" db="EMBL/GenBank/DDBJ databases">
        <authorList>
            <person name="Gilbert D.G."/>
        </authorList>
    </citation>
    <scope>NUCLEOTIDE SEQUENCE</scope>
</reference>
<evidence type="ECO:0000313" key="1">
    <source>
        <dbReference type="EMBL" id="CUV05239.1"/>
    </source>
</evidence>
<organism evidence="1">
    <name type="scientific">hydrothermal vent metagenome</name>
    <dbReference type="NCBI Taxonomy" id="652676"/>
    <lineage>
        <taxon>unclassified sequences</taxon>
        <taxon>metagenomes</taxon>
        <taxon>ecological metagenomes</taxon>
    </lineage>
</organism>
<dbReference type="AlphaFoldDB" id="A0A160VCA8"/>